<dbReference type="Proteomes" id="UP001491691">
    <property type="component" value="Unassembled WGS sequence"/>
</dbReference>
<proteinExistence type="predicted"/>
<comment type="caution">
    <text evidence="2">The sequence shown here is derived from an EMBL/GenBank/DDBJ whole genome shotgun (WGS) entry which is preliminary data.</text>
</comment>
<evidence type="ECO:0008006" key="4">
    <source>
        <dbReference type="Google" id="ProtNLM"/>
    </source>
</evidence>
<evidence type="ECO:0000313" key="2">
    <source>
        <dbReference type="EMBL" id="MEQ3346497.1"/>
    </source>
</evidence>
<feature type="transmembrane region" description="Helical" evidence="1">
    <location>
        <begin position="164"/>
        <end position="184"/>
    </location>
</feature>
<keyword evidence="1" id="KW-1133">Transmembrane helix</keyword>
<keyword evidence="1" id="KW-0472">Membrane</keyword>
<feature type="transmembrane region" description="Helical" evidence="1">
    <location>
        <begin position="51"/>
        <end position="74"/>
    </location>
</feature>
<feature type="transmembrane region" description="Helical" evidence="1">
    <location>
        <begin position="129"/>
        <end position="152"/>
    </location>
</feature>
<dbReference type="RefSeq" id="WP_349188425.1">
    <property type="nucleotide sequence ID" value="NZ_JBBNPP010000004.1"/>
</dbReference>
<keyword evidence="3" id="KW-1185">Reference proteome</keyword>
<keyword evidence="1" id="KW-0812">Transmembrane</keyword>
<gene>
    <name evidence="2" type="ORF">AAA073_03480</name>
</gene>
<feature type="transmembrane region" description="Helical" evidence="1">
    <location>
        <begin position="105"/>
        <end position="123"/>
    </location>
</feature>
<organism evidence="2 3">
    <name type="scientific">Peptoniphilus senegalensis</name>
    <dbReference type="NCBI Taxonomy" id="1465757"/>
    <lineage>
        <taxon>Bacteria</taxon>
        <taxon>Bacillati</taxon>
        <taxon>Bacillota</taxon>
        <taxon>Tissierellia</taxon>
        <taxon>Tissierellales</taxon>
        <taxon>Peptoniphilaceae</taxon>
        <taxon>Peptoniphilus</taxon>
    </lineage>
</organism>
<name>A0ABV1J006_9FIRM</name>
<evidence type="ECO:0000313" key="3">
    <source>
        <dbReference type="Proteomes" id="UP001491691"/>
    </source>
</evidence>
<feature type="transmembrane region" description="Helical" evidence="1">
    <location>
        <begin position="20"/>
        <end position="39"/>
    </location>
</feature>
<dbReference type="EMBL" id="JBBNPP010000004">
    <property type="protein sequence ID" value="MEQ3346497.1"/>
    <property type="molecule type" value="Genomic_DNA"/>
</dbReference>
<accession>A0ABV1J006</accession>
<protein>
    <recommendedName>
        <fullName evidence="4">Beta-carotene 15,15'-monooxygenase</fullName>
    </recommendedName>
</protein>
<feature type="transmembrane region" description="Helical" evidence="1">
    <location>
        <begin position="196"/>
        <end position="215"/>
    </location>
</feature>
<sequence>MKDKNINKATRYIIFRDREVTINTVLFSLLALAYLLSLYKFLLSVKGENFVILMTYALILGFGIIGSNTILVNLSLRDKLSGRLEFLLGTGLDVREIIRTYSIENWRVSSLASFIIFFGTYMICDLGKIFIAIYLTCLILHYFLILTLNIMAMYRKNFKFFKNIVFFITSLMIYLLGNFSGRILKFLDLINLDLSIFLILANVIIGLGLGLYSFYQLRKLENENLMEVRAEWS</sequence>
<reference evidence="2 3" key="1">
    <citation type="submission" date="2024-04" db="EMBL/GenBank/DDBJ databases">
        <title>Human intestinal bacterial collection.</title>
        <authorList>
            <person name="Pauvert C."/>
            <person name="Hitch T.C.A."/>
            <person name="Clavel T."/>
        </authorList>
    </citation>
    <scope>NUCLEOTIDE SEQUENCE [LARGE SCALE GENOMIC DNA]</scope>
    <source>
        <strain evidence="2 3">CLA-SR-H019</strain>
    </source>
</reference>
<evidence type="ECO:0000256" key="1">
    <source>
        <dbReference type="SAM" id="Phobius"/>
    </source>
</evidence>